<dbReference type="InterPro" id="IPR046863">
    <property type="entry name" value="MbnP-like_dom"/>
</dbReference>
<feature type="chain" id="PRO_5047296490" evidence="1">
    <location>
        <begin position="20"/>
        <end position="270"/>
    </location>
</feature>
<feature type="domain" description="Copper-binding protein MbnP-like" evidence="2">
    <location>
        <begin position="37"/>
        <end position="244"/>
    </location>
</feature>
<feature type="signal peptide" evidence="1">
    <location>
        <begin position="1"/>
        <end position="19"/>
    </location>
</feature>
<dbReference type="PROSITE" id="PS51257">
    <property type="entry name" value="PROKAR_LIPOPROTEIN"/>
    <property type="match status" value="1"/>
</dbReference>
<evidence type="ECO:0000259" key="2">
    <source>
        <dbReference type="Pfam" id="PF20243"/>
    </source>
</evidence>
<evidence type="ECO:0000313" key="3">
    <source>
        <dbReference type="EMBL" id="MDP5135208.1"/>
    </source>
</evidence>
<organism evidence="3 4">
    <name type="scientific">Rheinheimera baltica</name>
    <dbReference type="NCBI Taxonomy" id="67576"/>
    <lineage>
        <taxon>Bacteria</taxon>
        <taxon>Pseudomonadati</taxon>
        <taxon>Pseudomonadota</taxon>
        <taxon>Gammaproteobacteria</taxon>
        <taxon>Chromatiales</taxon>
        <taxon>Chromatiaceae</taxon>
        <taxon>Rheinheimera</taxon>
    </lineage>
</organism>
<keyword evidence="1" id="KW-0732">Signal</keyword>
<comment type="caution">
    <text evidence="3">The sequence shown here is derived from an EMBL/GenBank/DDBJ whole genome shotgun (WGS) entry which is preliminary data.</text>
</comment>
<evidence type="ECO:0000313" key="4">
    <source>
        <dbReference type="Proteomes" id="UP001231109"/>
    </source>
</evidence>
<protein>
    <submittedName>
        <fullName evidence="3">Metallo-mystery pair system four-Cys motif protein</fullName>
    </submittedName>
</protein>
<dbReference type="InterPro" id="IPR023977">
    <property type="entry name" value="MbnP-like"/>
</dbReference>
<sequence length="270" mass="28885">MLRLSISLLAVLLPALLTGCEPGTTASGSTSESGSAGLSLQLQYNGAALTCDSTLNIAGKPWALQQFQLYLSEFSVNNTPLLLDPTLPYQQANIALLGAVCDGNALNSRGNWQLKFASALPSGSLSFTVGVPQLRNHQDPLLAKTPLNQSDMFWSWQQGYKYLRLELAGKASDKVNSPQANAWALHLGATGCQSASVLRAPSKACAQPNLARINLPFQRGQTLQLDLAPLLHGINMSADNHCMSDINRLSCQTLLPRLGINGKALGWSMQ</sequence>
<keyword evidence="4" id="KW-1185">Reference proteome</keyword>
<dbReference type="Pfam" id="PF20243">
    <property type="entry name" value="MbnP"/>
    <property type="match status" value="1"/>
</dbReference>
<accession>A0ABT9HVQ0</accession>
<name>A0ABT9HVQ0_9GAMM</name>
<reference evidence="3 4" key="1">
    <citation type="submission" date="2022-11" db="EMBL/GenBank/DDBJ databases">
        <title>Viruses from the air-sea interface of a natural surface slick.</title>
        <authorList>
            <person name="Rahlff J."/>
            <person name="Holmfeldt K."/>
        </authorList>
    </citation>
    <scope>NUCLEOTIDE SEQUENCE [LARGE SCALE GENOMIC DNA]</scope>
    <source>
        <strain evidence="3 4">SMS4</strain>
    </source>
</reference>
<dbReference type="Proteomes" id="UP001231109">
    <property type="component" value="Unassembled WGS sequence"/>
</dbReference>
<gene>
    <name evidence="3" type="ORF">ORJ04_04495</name>
</gene>
<dbReference type="RefSeq" id="WP_305974143.1">
    <property type="nucleotide sequence ID" value="NZ_JAPJDZ010000007.1"/>
</dbReference>
<evidence type="ECO:0000256" key="1">
    <source>
        <dbReference type="SAM" id="SignalP"/>
    </source>
</evidence>
<proteinExistence type="predicted"/>
<dbReference type="EMBL" id="JAPJDZ010000007">
    <property type="protein sequence ID" value="MDP5135208.1"/>
    <property type="molecule type" value="Genomic_DNA"/>
</dbReference>
<dbReference type="NCBIfam" id="TIGR04052">
    <property type="entry name" value="MbnP_like_WxW"/>
    <property type="match status" value="1"/>
</dbReference>